<evidence type="ECO:0000313" key="2">
    <source>
        <dbReference type="EMBL" id="OLV15443.1"/>
    </source>
</evidence>
<gene>
    <name evidence="2" type="ORF">BOO71_0014902</name>
</gene>
<sequence>MKRPLLVAAALYLAVSGGALASHQTANLKPFRTVCITGDFTDQSEENSAVLDELLGNMVSVLDDAGITVADNCRTENGGAGRTQLNLYFTFSTTKSGTVFSTALEGWLQKDGPYTDVTLWRDSYFGSIEAGQGAEAAAEELEYLLEDFIEDWDSAH</sequence>
<accession>A0A1U7NR91</accession>
<feature type="chain" id="PRO_5012256653" evidence="1">
    <location>
        <begin position="22"/>
        <end position="156"/>
    </location>
</feature>
<feature type="signal peptide" evidence="1">
    <location>
        <begin position="1"/>
        <end position="21"/>
    </location>
</feature>
<reference evidence="2 3" key="1">
    <citation type="submission" date="2017-01" db="EMBL/GenBank/DDBJ databases">
        <title>Genome Analysis of Deinococcus marmoris KOPRI26562.</title>
        <authorList>
            <person name="Kim J.H."/>
            <person name="Oh H.-M."/>
        </authorList>
    </citation>
    <scope>NUCLEOTIDE SEQUENCE [LARGE SCALE GENOMIC DNA]</scope>
    <source>
        <strain evidence="2 3">KOPRI26562</strain>
    </source>
</reference>
<dbReference type="Proteomes" id="UP000186607">
    <property type="component" value="Unassembled WGS sequence"/>
</dbReference>
<keyword evidence="1" id="KW-0732">Signal</keyword>
<dbReference type="EMBL" id="MSTI01000180">
    <property type="protein sequence ID" value="OLV15443.1"/>
    <property type="molecule type" value="Genomic_DNA"/>
</dbReference>
<evidence type="ECO:0000313" key="3">
    <source>
        <dbReference type="Proteomes" id="UP000186607"/>
    </source>
</evidence>
<dbReference type="OrthoDB" id="71316at2"/>
<name>A0A1U7NR91_9DEIO</name>
<organism evidence="2 3">
    <name type="scientific">Deinococcus marmoris</name>
    <dbReference type="NCBI Taxonomy" id="249408"/>
    <lineage>
        <taxon>Bacteria</taxon>
        <taxon>Thermotogati</taxon>
        <taxon>Deinococcota</taxon>
        <taxon>Deinococci</taxon>
        <taxon>Deinococcales</taxon>
        <taxon>Deinococcaceae</taxon>
        <taxon>Deinococcus</taxon>
    </lineage>
</organism>
<dbReference type="AlphaFoldDB" id="A0A1U7NR91"/>
<evidence type="ECO:0000256" key="1">
    <source>
        <dbReference type="SAM" id="SignalP"/>
    </source>
</evidence>
<dbReference type="STRING" id="249408.BOO71_0014902"/>
<dbReference type="RefSeq" id="WP_075837043.1">
    <property type="nucleotide sequence ID" value="NZ_MSTI01000180.1"/>
</dbReference>
<comment type="caution">
    <text evidence="2">The sequence shown here is derived from an EMBL/GenBank/DDBJ whole genome shotgun (WGS) entry which is preliminary data.</text>
</comment>
<proteinExistence type="predicted"/>
<keyword evidence="3" id="KW-1185">Reference proteome</keyword>
<protein>
    <submittedName>
        <fullName evidence="2">Uncharacterized protein</fullName>
    </submittedName>
</protein>